<dbReference type="Proteomes" id="UP000076727">
    <property type="component" value="Unassembled WGS sequence"/>
</dbReference>
<accession>A0A165KUB0</accession>
<evidence type="ECO:0000313" key="2">
    <source>
        <dbReference type="EMBL" id="KZT63586.1"/>
    </source>
</evidence>
<reference evidence="2 3" key="1">
    <citation type="journal article" date="2016" name="Mol. Biol. Evol.">
        <title>Comparative Genomics of Early-Diverging Mushroom-Forming Fungi Provides Insights into the Origins of Lignocellulose Decay Capabilities.</title>
        <authorList>
            <person name="Nagy L.G."/>
            <person name="Riley R."/>
            <person name="Tritt A."/>
            <person name="Adam C."/>
            <person name="Daum C."/>
            <person name="Floudas D."/>
            <person name="Sun H."/>
            <person name="Yadav J.S."/>
            <person name="Pangilinan J."/>
            <person name="Larsson K.H."/>
            <person name="Matsuura K."/>
            <person name="Barry K."/>
            <person name="Labutti K."/>
            <person name="Kuo R."/>
            <person name="Ohm R.A."/>
            <person name="Bhattacharya S.S."/>
            <person name="Shirouzu T."/>
            <person name="Yoshinaga Y."/>
            <person name="Martin F.M."/>
            <person name="Grigoriev I.V."/>
            <person name="Hibbett D.S."/>
        </authorList>
    </citation>
    <scope>NUCLEOTIDE SEQUENCE [LARGE SCALE GENOMIC DNA]</scope>
    <source>
        <strain evidence="2 3">L-15889</strain>
    </source>
</reference>
<protein>
    <submittedName>
        <fullName evidence="2">Uncharacterized protein</fullName>
    </submittedName>
</protein>
<dbReference type="OrthoDB" id="2795339at2759"/>
<feature type="compositionally biased region" description="Polar residues" evidence="1">
    <location>
        <begin position="1"/>
        <end position="12"/>
    </location>
</feature>
<organism evidence="2 3">
    <name type="scientific">Daedalea quercina L-15889</name>
    <dbReference type="NCBI Taxonomy" id="1314783"/>
    <lineage>
        <taxon>Eukaryota</taxon>
        <taxon>Fungi</taxon>
        <taxon>Dikarya</taxon>
        <taxon>Basidiomycota</taxon>
        <taxon>Agaricomycotina</taxon>
        <taxon>Agaricomycetes</taxon>
        <taxon>Polyporales</taxon>
        <taxon>Fomitopsis</taxon>
    </lineage>
</organism>
<proteinExistence type="predicted"/>
<evidence type="ECO:0000256" key="1">
    <source>
        <dbReference type="SAM" id="MobiDB-lite"/>
    </source>
</evidence>
<dbReference type="AlphaFoldDB" id="A0A165KUB0"/>
<sequence length="188" mass="21923">MEMPRSSRTIMLTSLDPPGTKRPIPPPLAFAPKLDRHGIRDKLRKAEPFDTLPRGLIPSRRYAWGPPRLLYGWPAPEQLLLSYARKHKIVQRFRRRIVMPGTLNTSVDEIIRTEGVADISCDLLRVSATHMGMKDDNLVYIVAVYSNYDLKRKDLPSEETISTIRERLGINEPPKWYLDVAQWYWQRW</sequence>
<evidence type="ECO:0000313" key="3">
    <source>
        <dbReference type="Proteomes" id="UP000076727"/>
    </source>
</evidence>
<dbReference type="EMBL" id="KV429171">
    <property type="protein sequence ID" value="KZT63586.1"/>
    <property type="molecule type" value="Genomic_DNA"/>
</dbReference>
<name>A0A165KUB0_9APHY</name>
<gene>
    <name evidence="2" type="ORF">DAEQUDRAFT_815562</name>
</gene>
<keyword evidence="3" id="KW-1185">Reference proteome</keyword>
<feature type="region of interest" description="Disordered" evidence="1">
    <location>
        <begin position="1"/>
        <end position="25"/>
    </location>
</feature>